<protein>
    <submittedName>
        <fullName evidence="2">Uncharacterized protein</fullName>
    </submittedName>
</protein>
<name>A0ABU7EHL8_9TELE</name>
<keyword evidence="3" id="KW-1185">Reference proteome</keyword>
<organism evidence="2 3">
    <name type="scientific">Characodon lateralis</name>
    <dbReference type="NCBI Taxonomy" id="208331"/>
    <lineage>
        <taxon>Eukaryota</taxon>
        <taxon>Metazoa</taxon>
        <taxon>Chordata</taxon>
        <taxon>Craniata</taxon>
        <taxon>Vertebrata</taxon>
        <taxon>Euteleostomi</taxon>
        <taxon>Actinopterygii</taxon>
        <taxon>Neopterygii</taxon>
        <taxon>Teleostei</taxon>
        <taxon>Neoteleostei</taxon>
        <taxon>Acanthomorphata</taxon>
        <taxon>Ovalentaria</taxon>
        <taxon>Atherinomorphae</taxon>
        <taxon>Cyprinodontiformes</taxon>
        <taxon>Goodeidae</taxon>
        <taxon>Characodon</taxon>
    </lineage>
</organism>
<evidence type="ECO:0000313" key="2">
    <source>
        <dbReference type="EMBL" id="MED6286743.1"/>
    </source>
</evidence>
<sequence length="101" mass="12043">MSIRFIKNKVFVRHPAYQLSKDTAQHPAHVGEEALLFCNFHCYDYRTSYHYPNTIYKSQKKATENDKRHQNGSSLHSHYELLDLHPKHNKTAYFGELHRKK</sequence>
<gene>
    <name evidence="2" type="ORF">CHARACLAT_009252</name>
</gene>
<reference evidence="2 3" key="1">
    <citation type="submission" date="2021-06" db="EMBL/GenBank/DDBJ databases">
        <authorList>
            <person name="Palmer J.M."/>
        </authorList>
    </citation>
    <scope>NUCLEOTIDE SEQUENCE [LARGE SCALE GENOMIC DNA]</scope>
    <source>
        <strain evidence="2 3">CL_MEX2019</strain>
        <tissue evidence="2">Muscle</tissue>
    </source>
</reference>
<proteinExistence type="predicted"/>
<dbReference type="EMBL" id="JAHUTJ010057939">
    <property type="protein sequence ID" value="MED6286743.1"/>
    <property type="molecule type" value="Genomic_DNA"/>
</dbReference>
<accession>A0ABU7EHL8</accession>
<evidence type="ECO:0000256" key="1">
    <source>
        <dbReference type="SAM" id="MobiDB-lite"/>
    </source>
</evidence>
<comment type="caution">
    <text evidence="2">The sequence shown here is derived from an EMBL/GenBank/DDBJ whole genome shotgun (WGS) entry which is preliminary data.</text>
</comment>
<evidence type="ECO:0000313" key="3">
    <source>
        <dbReference type="Proteomes" id="UP001352852"/>
    </source>
</evidence>
<dbReference type="Proteomes" id="UP001352852">
    <property type="component" value="Unassembled WGS sequence"/>
</dbReference>
<feature type="region of interest" description="Disordered" evidence="1">
    <location>
        <begin position="60"/>
        <end position="81"/>
    </location>
</feature>